<dbReference type="PANTHER" id="PTHR32054">
    <property type="entry name" value="HEAVY CHAIN, PUTATIVE, EXPRESSED-RELATED-RELATED"/>
    <property type="match status" value="1"/>
</dbReference>
<dbReference type="PANTHER" id="PTHR32054:SF70">
    <property type="entry name" value="OS07G0620100 PROTEIN"/>
    <property type="match status" value="1"/>
</dbReference>
<comment type="similarity">
    <text evidence="1">Belongs to the WEB family.</text>
</comment>
<evidence type="ECO:0000256" key="3">
    <source>
        <dbReference type="SAM" id="MobiDB-lite"/>
    </source>
</evidence>
<evidence type="ECO:0000313" key="4">
    <source>
        <dbReference type="EMBL" id="KAA8531734.1"/>
    </source>
</evidence>
<organism evidence="4 5">
    <name type="scientific">Nyssa sinensis</name>
    <dbReference type="NCBI Taxonomy" id="561372"/>
    <lineage>
        <taxon>Eukaryota</taxon>
        <taxon>Viridiplantae</taxon>
        <taxon>Streptophyta</taxon>
        <taxon>Embryophyta</taxon>
        <taxon>Tracheophyta</taxon>
        <taxon>Spermatophyta</taxon>
        <taxon>Magnoliopsida</taxon>
        <taxon>eudicotyledons</taxon>
        <taxon>Gunneridae</taxon>
        <taxon>Pentapetalae</taxon>
        <taxon>asterids</taxon>
        <taxon>Cornales</taxon>
        <taxon>Nyssaceae</taxon>
        <taxon>Nyssa</taxon>
    </lineage>
</organism>
<dbReference type="InterPro" id="IPR008545">
    <property type="entry name" value="Web"/>
</dbReference>
<evidence type="ECO:0000313" key="5">
    <source>
        <dbReference type="Proteomes" id="UP000325577"/>
    </source>
</evidence>
<proteinExistence type="inferred from homology"/>
<accession>A0A5J5AN53</accession>
<feature type="compositionally biased region" description="Basic and acidic residues" evidence="3">
    <location>
        <begin position="122"/>
        <end position="140"/>
    </location>
</feature>
<keyword evidence="2" id="KW-0175">Coiled coil</keyword>
<protein>
    <submittedName>
        <fullName evidence="4">Uncharacterized protein</fullName>
    </submittedName>
</protein>
<dbReference type="AlphaFoldDB" id="A0A5J5AN53"/>
<dbReference type="GO" id="GO:0005829">
    <property type="term" value="C:cytosol"/>
    <property type="evidence" value="ECO:0007669"/>
    <property type="project" value="TreeGrafter"/>
</dbReference>
<dbReference type="OrthoDB" id="407558at2759"/>
<evidence type="ECO:0000256" key="2">
    <source>
        <dbReference type="ARBA" id="ARBA00023054"/>
    </source>
</evidence>
<dbReference type="Proteomes" id="UP000325577">
    <property type="component" value="Linkage Group LG2"/>
</dbReference>
<dbReference type="GO" id="GO:0009904">
    <property type="term" value="P:chloroplast accumulation movement"/>
    <property type="evidence" value="ECO:0007669"/>
    <property type="project" value="TreeGrafter"/>
</dbReference>
<sequence length="335" mass="38685">MESYNGARTNSYLQKARETGSNTSAVKITELQKTKEELKRAKDDAMQSWLDSRPLIDELEKLQSSFESAKKRSTMSTSVISELESQLETTNMSIRTKKEEELKDRTMINEITQALDQEREEMEQLKQETEEERGARSKLKQDLRLRRQKLRTLQLMLRAVRLESQALSASAEEALLNINRSEKDNITVQLTQEEYYALTRRAKEESSLADWRVSVSAEQRVVAKASRDSAWRRLEEEYSDNKLRKRKMKDEIPQDGNTMIEAEEQDSRTRVGAQVNNRPTVFPKARAKLIAESSQVNTRPQSRRSIVAHENLTLNNGIKKQCGTQSQYLMLPKPI</sequence>
<feature type="region of interest" description="Disordered" evidence="3">
    <location>
        <begin position="119"/>
        <end position="140"/>
    </location>
</feature>
<reference evidence="4 5" key="1">
    <citation type="submission" date="2019-09" db="EMBL/GenBank/DDBJ databases">
        <title>A chromosome-level genome assembly of the Chinese tupelo Nyssa sinensis.</title>
        <authorList>
            <person name="Yang X."/>
            <person name="Kang M."/>
            <person name="Yang Y."/>
            <person name="Xiong H."/>
            <person name="Wang M."/>
            <person name="Zhang Z."/>
            <person name="Wang Z."/>
            <person name="Wu H."/>
            <person name="Ma T."/>
            <person name="Liu J."/>
            <person name="Xi Z."/>
        </authorList>
    </citation>
    <scope>NUCLEOTIDE SEQUENCE [LARGE SCALE GENOMIC DNA]</scope>
    <source>
        <strain evidence="4">J267</strain>
        <tissue evidence="4">Leaf</tissue>
    </source>
</reference>
<evidence type="ECO:0000256" key="1">
    <source>
        <dbReference type="ARBA" id="ARBA00005485"/>
    </source>
</evidence>
<feature type="region of interest" description="Disordered" evidence="3">
    <location>
        <begin position="1"/>
        <end position="24"/>
    </location>
</feature>
<name>A0A5J5AN53_9ASTE</name>
<dbReference type="EMBL" id="CM018043">
    <property type="protein sequence ID" value="KAA8531734.1"/>
    <property type="molecule type" value="Genomic_DNA"/>
</dbReference>
<keyword evidence="5" id="KW-1185">Reference proteome</keyword>
<dbReference type="Pfam" id="PF05701">
    <property type="entry name" value="WEMBL"/>
    <property type="match status" value="1"/>
</dbReference>
<dbReference type="GO" id="GO:0009903">
    <property type="term" value="P:chloroplast avoidance movement"/>
    <property type="evidence" value="ECO:0007669"/>
    <property type="project" value="TreeGrafter"/>
</dbReference>
<gene>
    <name evidence="4" type="ORF">F0562_006549</name>
</gene>